<keyword evidence="2" id="KW-0805">Transcription regulation</keyword>
<keyword evidence="3" id="KW-0238">DNA-binding</keyword>
<evidence type="ECO:0000256" key="4">
    <source>
        <dbReference type="ARBA" id="ARBA00023163"/>
    </source>
</evidence>
<dbReference type="InterPro" id="IPR004827">
    <property type="entry name" value="bZIP"/>
</dbReference>
<dbReference type="Proteomes" id="UP001152561">
    <property type="component" value="Unassembled WGS sequence"/>
</dbReference>
<dbReference type="CDD" id="cd14702">
    <property type="entry name" value="bZIP_plant_GBF1"/>
    <property type="match status" value="1"/>
</dbReference>
<evidence type="ECO:0000256" key="6">
    <source>
        <dbReference type="SAM" id="Coils"/>
    </source>
</evidence>
<feature type="domain" description="BZIP" evidence="7">
    <location>
        <begin position="1"/>
        <end position="45"/>
    </location>
</feature>
<accession>A0A9Q1M2T0</accession>
<feature type="coiled-coil region" evidence="6">
    <location>
        <begin position="19"/>
        <end position="81"/>
    </location>
</feature>
<dbReference type="GO" id="GO:0046982">
    <property type="term" value="F:protein heterodimerization activity"/>
    <property type="evidence" value="ECO:0007669"/>
    <property type="project" value="UniProtKB-ARBA"/>
</dbReference>
<dbReference type="SMART" id="SM00338">
    <property type="entry name" value="BRLZ"/>
    <property type="match status" value="1"/>
</dbReference>
<comment type="caution">
    <text evidence="8">The sequence shown here is derived from an EMBL/GenBank/DDBJ whole genome shotgun (WGS) entry which is preliminary data.</text>
</comment>
<dbReference type="GO" id="GO:0045893">
    <property type="term" value="P:positive regulation of DNA-templated transcription"/>
    <property type="evidence" value="ECO:0007669"/>
    <property type="project" value="TreeGrafter"/>
</dbReference>
<dbReference type="GO" id="GO:0003700">
    <property type="term" value="F:DNA-binding transcription factor activity"/>
    <property type="evidence" value="ECO:0007669"/>
    <property type="project" value="InterPro"/>
</dbReference>
<keyword evidence="4" id="KW-0804">Transcription</keyword>
<gene>
    <name evidence="8" type="ORF">K7X08_033815</name>
</gene>
<evidence type="ECO:0000256" key="2">
    <source>
        <dbReference type="ARBA" id="ARBA00023015"/>
    </source>
</evidence>
<evidence type="ECO:0000256" key="5">
    <source>
        <dbReference type="ARBA" id="ARBA00023242"/>
    </source>
</evidence>
<evidence type="ECO:0000259" key="7">
    <source>
        <dbReference type="PROSITE" id="PS50217"/>
    </source>
</evidence>
<organism evidence="8 9">
    <name type="scientific">Anisodus acutangulus</name>
    <dbReference type="NCBI Taxonomy" id="402998"/>
    <lineage>
        <taxon>Eukaryota</taxon>
        <taxon>Viridiplantae</taxon>
        <taxon>Streptophyta</taxon>
        <taxon>Embryophyta</taxon>
        <taxon>Tracheophyta</taxon>
        <taxon>Spermatophyta</taxon>
        <taxon>Magnoliopsida</taxon>
        <taxon>eudicotyledons</taxon>
        <taxon>Gunneridae</taxon>
        <taxon>Pentapetalae</taxon>
        <taxon>asterids</taxon>
        <taxon>lamiids</taxon>
        <taxon>Solanales</taxon>
        <taxon>Solanaceae</taxon>
        <taxon>Solanoideae</taxon>
        <taxon>Hyoscyameae</taxon>
        <taxon>Anisodus</taxon>
    </lineage>
</organism>
<evidence type="ECO:0000313" key="8">
    <source>
        <dbReference type="EMBL" id="KAJ8550108.1"/>
    </source>
</evidence>
<dbReference type="GO" id="GO:0005634">
    <property type="term" value="C:nucleus"/>
    <property type="evidence" value="ECO:0007669"/>
    <property type="project" value="UniProtKB-SubCell"/>
</dbReference>
<name>A0A9Q1M2T0_9SOLA</name>
<dbReference type="InterPro" id="IPR046347">
    <property type="entry name" value="bZIP_sf"/>
</dbReference>
<protein>
    <recommendedName>
        <fullName evidence="7">BZIP domain-containing protein</fullName>
    </recommendedName>
</protein>
<keyword evidence="6" id="KW-0175">Coiled coil</keyword>
<reference evidence="9" key="1">
    <citation type="journal article" date="2023" name="Proc. Natl. Acad. Sci. U.S.A.">
        <title>Genomic and structural basis for evolution of tropane alkaloid biosynthesis.</title>
        <authorList>
            <person name="Wanga Y.-J."/>
            <person name="Taina T."/>
            <person name="Yua J.-Y."/>
            <person name="Lia J."/>
            <person name="Xua B."/>
            <person name="Chenc J."/>
            <person name="D'Auriad J.C."/>
            <person name="Huanga J.-P."/>
            <person name="Huanga S.-X."/>
        </authorList>
    </citation>
    <scope>NUCLEOTIDE SEQUENCE [LARGE SCALE GENOMIC DNA]</scope>
    <source>
        <strain evidence="9">cv. KIB-2019</strain>
    </source>
</reference>
<dbReference type="EMBL" id="JAJAGQ010000011">
    <property type="protein sequence ID" value="KAJ8550108.1"/>
    <property type="molecule type" value="Genomic_DNA"/>
</dbReference>
<comment type="subcellular location">
    <subcellularLocation>
        <location evidence="1">Nucleus</location>
    </subcellularLocation>
</comment>
<dbReference type="SUPFAM" id="SSF57959">
    <property type="entry name" value="Leucine zipper domain"/>
    <property type="match status" value="1"/>
</dbReference>
<dbReference type="Gene3D" id="1.20.5.170">
    <property type="match status" value="1"/>
</dbReference>
<dbReference type="PANTHER" id="PTHR45764:SF74">
    <property type="entry name" value="BZIP TRANSCRIPTION FACTOR 53-LIKE"/>
    <property type="match status" value="1"/>
</dbReference>
<proteinExistence type="predicted"/>
<evidence type="ECO:0000313" key="9">
    <source>
        <dbReference type="Proteomes" id="UP001152561"/>
    </source>
</evidence>
<evidence type="ECO:0000256" key="1">
    <source>
        <dbReference type="ARBA" id="ARBA00004123"/>
    </source>
</evidence>
<dbReference type="OrthoDB" id="1285598at2759"/>
<dbReference type="AlphaFoldDB" id="A0A9Q1M2T0"/>
<keyword evidence="5" id="KW-0539">Nucleus</keyword>
<dbReference type="PANTHER" id="PTHR45764">
    <property type="entry name" value="BZIP TRANSCRIPTION FACTOR 44"/>
    <property type="match status" value="1"/>
</dbReference>
<keyword evidence="9" id="KW-1185">Reference proteome</keyword>
<dbReference type="GO" id="GO:0000976">
    <property type="term" value="F:transcription cis-regulatory region binding"/>
    <property type="evidence" value="ECO:0007669"/>
    <property type="project" value="TreeGrafter"/>
</dbReference>
<evidence type="ECO:0000256" key="3">
    <source>
        <dbReference type="ARBA" id="ARBA00023125"/>
    </source>
</evidence>
<dbReference type="PROSITE" id="PS50217">
    <property type="entry name" value="BZIP"/>
    <property type="match status" value="1"/>
</dbReference>
<sequence length="127" mass="14444">MISNRESARRSRMKKHKYLDELMAQVDLLKEENNQIVAKINMVTQLYLNVEAEKSVLIAQMAELSHRLQSLEEIINCKNSANDAAIVQGAEDSWNCNGETIINVNDGDDFLKIWDFVPCESAYHGLC</sequence>
<dbReference type="Pfam" id="PF00170">
    <property type="entry name" value="bZIP_1"/>
    <property type="match status" value="1"/>
</dbReference>
<dbReference type="FunFam" id="1.20.5.170:FF:000020">
    <property type="entry name" value="BZIP transcription factor"/>
    <property type="match status" value="1"/>
</dbReference>
<dbReference type="InterPro" id="IPR045314">
    <property type="entry name" value="bZIP_plant_GBF1"/>
</dbReference>